<organism evidence="2 3">
    <name type="scientific">Bradyrhizobium japonicum</name>
    <dbReference type="NCBI Taxonomy" id="375"/>
    <lineage>
        <taxon>Bacteria</taxon>
        <taxon>Pseudomonadati</taxon>
        <taxon>Pseudomonadota</taxon>
        <taxon>Alphaproteobacteria</taxon>
        <taxon>Hyphomicrobiales</taxon>
        <taxon>Nitrobacteraceae</taxon>
        <taxon>Bradyrhizobium</taxon>
    </lineage>
</organism>
<feature type="chain" id="PRO_5012982907" evidence="1">
    <location>
        <begin position="21"/>
        <end position="74"/>
    </location>
</feature>
<accession>A0A1Y2J5Y1</accession>
<keyword evidence="1" id="KW-0732">Signal</keyword>
<dbReference type="EMBL" id="NAFL01000287">
    <property type="protein sequence ID" value="OSJ21214.1"/>
    <property type="molecule type" value="Genomic_DNA"/>
</dbReference>
<evidence type="ECO:0000313" key="3">
    <source>
        <dbReference type="Proteomes" id="UP000193335"/>
    </source>
</evidence>
<gene>
    <name evidence="2" type="ORF">BSZ19_48150</name>
</gene>
<name>A0A1Y2J5Y1_BRAJP</name>
<evidence type="ECO:0000313" key="2">
    <source>
        <dbReference type="EMBL" id="OSJ21214.1"/>
    </source>
</evidence>
<dbReference type="Proteomes" id="UP000193335">
    <property type="component" value="Unassembled WGS sequence"/>
</dbReference>
<reference evidence="2 3" key="1">
    <citation type="submission" date="2017-03" db="EMBL/GenBank/DDBJ databases">
        <title>Whole genome sequences of fourteen strains of Bradyrhizobium canariense and one strain of Bradyrhizobium japonicum isolated from Lupinus (Papilionoideae: Genisteae) species in Algeria.</title>
        <authorList>
            <person name="Crovadore J."/>
            <person name="Chekireb D."/>
            <person name="Brachmann A."/>
            <person name="Chablais R."/>
            <person name="Cochard B."/>
            <person name="Lefort F."/>
        </authorList>
    </citation>
    <scope>NUCLEOTIDE SEQUENCE [LARGE SCALE GENOMIC DNA]</scope>
    <source>
        <strain evidence="2 3">UBMA197</strain>
    </source>
</reference>
<protein>
    <submittedName>
        <fullName evidence="2">Uncharacterized protein</fullName>
    </submittedName>
</protein>
<proteinExistence type="predicted"/>
<sequence length="74" mass="7623">MIRLIAIAGFALSVAVSAQAMTPAPITPPPNGMITEVAAACGAGRTRVNGVCVARTTVRHTRRAVRRCATGMTC</sequence>
<comment type="caution">
    <text evidence="2">The sequence shown here is derived from an EMBL/GenBank/DDBJ whole genome shotgun (WGS) entry which is preliminary data.</text>
</comment>
<dbReference type="AlphaFoldDB" id="A0A1Y2J5Y1"/>
<evidence type="ECO:0000256" key="1">
    <source>
        <dbReference type="SAM" id="SignalP"/>
    </source>
</evidence>
<feature type="signal peptide" evidence="1">
    <location>
        <begin position="1"/>
        <end position="20"/>
    </location>
</feature>